<protein>
    <submittedName>
        <fullName evidence="2">Uncharacterized protein</fullName>
    </submittedName>
</protein>
<organism evidence="2 3">
    <name type="scientific">Streptomyces albospinus</name>
    <dbReference type="NCBI Taxonomy" id="285515"/>
    <lineage>
        <taxon>Bacteria</taxon>
        <taxon>Bacillati</taxon>
        <taxon>Actinomycetota</taxon>
        <taxon>Actinomycetes</taxon>
        <taxon>Kitasatosporales</taxon>
        <taxon>Streptomycetaceae</taxon>
        <taxon>Streptomyces</taxon>
    </lineage>
</organism>
<accession>A0ABQ2VNK6</accession>
<evidence type="ECO:0000313" key="2">
    <source>
        <dbReference type="EMBL" id="GGV01854.1"/>
    </source>
</evidence>
<dbReference type="Proteomes" id="UP000654471">
    <property type="component" value="Unassembled WGS sequence"/>
</dbReference>
<feature type="region of interest" description="Disordered" evidence="1">
    <location>
        <begin position="22"/>
        <end position="48"/>
    </location>
</feature>
<name>A0ABQ2VNK6_9ACTN</name>
<feature type="compositionally biased region" description="Polar residues" evidence="1">
    <location>
        <begin position="37"/>
        <end position="47"/>
    </location>
</feature>
<dbReference type="EMBL" id="BMRP01000074">
    <property type="protein sequence ID" value="GGV01854.1"/>
    <property type="molecule type" value="Genomic_DNA"/>
</dbReference>
<feature type="compositionally biased region" description="Basic and acidic residues" evidence="1">
    <location>
        <begin position="22"/>
        <end position="36"/>
    </location>
</feature>
<gene>
    <name evidence="2" type="ORF">GCM10010211_81430</name>
</gene>
<evidence type="ECO:0000313" key="3">
    <source>
        <dbReference type="Proteomes" id="UP000654471"/>
    </source>
</evidence>
<reference evidence="3" key="1">
    <citation type="journal article" date="2019" name="Int. J. Syst. Evol. Microbiol.">
        <title>The Global Catalogue of Microorganisms (GCM) 10K type strain sequencing project: providing services to taxonomists for standard genome sequencing and annotation.</title>
        <authorList>
            <consortium name="The Broad Institute Genomics Platform"/>
            <consortium name="The Broad Institute Genome Sequencing Center for Infectious Disease"/>
            <person name="Wu L."/>
            <person name="Ma J."/>
        </authorList>
    </citation>
    <scope>NUCLEOTIDE SEQUENCE [LARGE SCALE GENOMIC DNA]</scope>
    <source>
        <strain evidence="3">JCM 3399</strain>
    </source>
</reference>
<comment type="caution">
    <text evidence="2">The sequence shown here is derived from an EMBL/GenBank/DDBJ whole genome shotgun (WGS) entry which is preliminary data.</text>
</comment>
<sequence>MPTLGVDHKNNEIVVLDQHGQIENKDGSITEEDHGHVQSNYPSSSVTEGDLNQLKRAGMINDLKKQRVLPPPCE</sequence>
<evidence type="ECO:0000256" key="1">
    <source>
        <dbReference type="SAM" id="MobiDB-lite"/>
    </source>
</evidence>
<proteinExistence type="predicted"/>
<keyword evidence="3" id="KW-1185">Reference proteome</keyword>